<sequence>MLSAGLRPLFRKVDCLQIPVPNLEAGLGFYRDGLGHELLRRTATAAGL</sequence>
<dbReference type="InterPro" id="IPR029068">
    <property type="entry name" value="Glyas_Bleomycin-R_OHBP_Dase"/>
</dbReference>
<keyword evidence="1" id="KW-0223">Dioxygenase</keyword>
<evidence type="ECO:0000313" key="2">
    <source>
        <dbReference type="Proteomes" id="UP000236569"/>
    </source>
</evidence>
<dbReference type="OrthoDB" id="5119162at2"/>
<name>A0A2I9CRW6_9DEIO</name>
<reference evidence="2" key="1">
    <citation type="submission" date="2018-01" db="EMBL/GenBank/DDBJ databases">
        <title>Draft Genome Sequence of the Radioresistant Bacterium Deinococcus aerius TR0125, Isolated from the Higher Atmosphere above Japan.</title>
        <authorList>
            <person name="Satoh K."/>
            <person name="Arai H."/>
            <person name="Sanzen T."/>
            <person name="Kawaguchi Y."/>
            <person name="Hayashi H."/>
            <person name="Yokobori S."/>
            <person name="Yamagishi A."/>
            <person name="Oono Y."/>
            <person name="Narumi I."/>
        </authorList>
    </citation>
    <scope>NUCLEOTIDE SEQUENCE [LARGE SCALE GENOMIC DNA]</scope>
    <source>
        <strain evidence="2">TR0125</strain>
    </source>
</reference>
<protein>
    <submittedName>
        <fullName evidence="1">Glyoxalase/bleomycin resistance protein/dioxygenase</fullName>
    </submittedName>
</protein>
<dbReference type="EMBL" id="BFAG01000001">
    <property type="protein sequence ID" value="GBF04299.1"/>
    <property type="molecule type" value="Genomic_DNA"/>
</dbReference>
<keyword evidence="2" id="KW-1185">Reference proteome</keyword>
<evidence type="ECO:0000313" key="1">
    <source>
        <dbReference type="EMBL" id="GBF04299.1"/>
    </source>
</evidence>
<organism evidence="1 2">
    <name type="scientific">Deinococcus aerius</name>
    <dbReference type="NCBI Taxonomy" id="200253"/>
    <lineage>
        <taxon>Bacteria</taxon>
        <taxon>Thermotogati</taxon>
        <taxon>Deinococcota</taxon>
        <taxon>Deinococci</taxon>
        <taxon>Deinococcales</taxon>
        <taxon>Deinococcaceae</taxon>
        <taxon>Deinococcus</taxon>
    </lineage>
</organism>
<dbReference type="RefSeq" id="WP_114149437.1">
    <property type="nucleotide sequence ID" value="NZ_BFAG01000001.1"/>
</dbReference>
<dbReference type="SUPFAM" id="SSF54593">
    <property type="entry name" value="Glyoxalase/Bleomycin resistance protein/Dihydroxybiphenyl dioxygenase"/>
    <property type="match status" value="1"/>
</dbReference>
<proteinExistence type="predicted"/>
<dbReference type="GO" id="GO:0051213">
    <property type="term" value="F:dioxygenase activity"/>
    <property type="evidence" value="ECO:0007669"/>
    <property type="project" value="UniProtKB-KW"/>
</dbReference>
<dbReference type="AlphaFoldDB" id="A0A2I9CRW6"/>
<keyword evidence="1" id="KW-0560">Oxidoreductase</keyword>
<dbReference type="Proteomes" id="UP000236569">
    <property type="component" value="Unassembled WGS sequence"/>
</dbReference>
<accession>A0A2I9CRW6</accession>
<comment type="caution">
    <text evidence="1">The sequence shown here is derived from an EMBL/GenBank/DDBJ whole genome shotgun (WGS) entry which is preliminary data.</text>
</comment>
<gene>
    <name evidence="1" type="ORF">DAERI_010471</name>
</gene>